<reference evidence="2 3" key="1">
    <citation type="submission" date="2024-06" db="EMBL/GenBank/DDBJ databases">
        <authorList>
            <person name="Pan Q."/>
            <person name="Wen M."/>
            <person name="Jouanno E."/>
            <person name="Zahm M."/>
            <person name="Klopp C."/>
            <person name="Cabau C."/>
            <person name="Louis A."/>
            <person name="Berthelot C."/>
            <person name="Parey E."/>
            <person name="Roest Crollius H."/>
            <person name="Montfort J."/>
            <person name="Robinson-Rechavi M."/>
            <person name="Bouchez O."/>
            <person name="Lampietro C."/>
            <person name="Lopez Roques C."/>
            <person name="Donnadieu C."/>
            <person name="Postlethwait J."/>
            <person name="Bobe J."/>
            <person name="Verreycken H."/>
            <person name="Guiguen Y."/>
        </authorList>
    </citation>
    <scope>NUCLEOTIDE SEQUENCE [LARGE SCALE GENOMIC DNA]</scope>
    <source>
        <strain evidence="2">Up_M1</strain>
        <tissue evidence="2">Testis</tissue>
    </source>
</reference>
<organism evidence="2 3">
    <name type="scientific">Umbra pygmaea</name>
    <name type="common">Eastern mudminnow</name>
    <dbReference type="NCBI Taxonomy" id="75934"/>
    <lineage>
        <taxon>Eukaryota</taxon>
        <taxon>Metazoa</taxon>
        <taxon>Chordata</taxon>
        <taxon>Craniata</taxon>
        <taxon>Vertebrata</taxon>
        <taxon>Euteleostomi</taxon>
        <taxon>Actinopterygii</taxon>
        <taxon>Neopterygii</taxon>
        <taxon>Teleostei</taxon>
        <taxon>Protacanthopterygii</taxon>
        <taxon>Esociformes</taxon>
        <taxon>Umbridae</taxon>
        <taxon>Umbra</taxon>
    </lineage>
</organism>
<dbReference type="Proteomes" id="UP001557470">
    <property type="component" value="Unassembled WGS sequence"/>
</dbReference>
<evidence type="ECO:0000313" key="2">
    <source>
        <dbReference type="EMBL" id="KAL0985065.1"/>
    </source>
</evidence>
<sequence length="142" mass="16317">MEADIRKWVAQCPQCQSKRAHIKEKTQYNPKEVSEPLELVGMDLVGKLTLTDGDDRVNRLLGMEETSEGINKRESVYDNVKCNVQKSQDRVRKRKRERGQEDNFEVGDLVLRKNVKQELRKGGKQEANMLGPLNSETRGKDC</sequence>
<name>A0ABD0WXA3_UMBPY</name>
<gene>
    <name evidence="2" type="ORF">UPYG_G00152450</name>
</gene>
<evidence type="ECO:0000256" key="1">
    <source>
        <dbReference type="SAM" id="MobiDB-lite"/>
    </source>
</evidence>
<evidence type="ECO:0000313" key="3">
    <source>
        <dbReference type="Proteomes" id="UP001557470"/>
    </source>
</evidence>
<accession>A0ABD0WXA3</accession>
<feature type="region of interest" description="Disordered" evidence="1">
    <location>
        <begin position="118"/>
        <end position="142"/>
    </location>
</feature>
<protein>
    <submittedName>
        <fullName evidence="2">Uncharacterized protein</fullName>
    </submittedName>
</protein>
<comment type="caution">
    <text evidence="2">The sequence shown here is derived from an EMBL/GenBank/DDBJ whole genome shotgun (WGS) entry which is preliminary data.</text>
</comment>
<proteinExistence type="predicted"/>
<dbReference type="AlphaFoldDB" id="A0ABD0WXA3"/>
<keyword evidence="3" id="KW-1185">Reference proteome</keyword>
<dbReference type="EMBL" id="JAGEUA010000004">
    <property type="protein sequence ID" value="KAL0985065.1"/>
    <property type="molecule type" value="Genomic_DNA"/>
</dbReference>